<keyword evidence="4" id="KW-0808">Transferase</keyword>
<dbReference type="Gene3D" id="3.30.40.10">
    <property type="entry name" value="Zinc/RING finger domain, C3HC4 (zinc finger)"/>
    <property type="match status" value="1"/>
</dbReference>
<comment type="caution">
    <text evidence="15">The sequence shown here is derived from an EMBL/GenBank/DDBJ whole genome shotgun (WGS) entry which is preliminary data.</text>
</comment>
<evidence type="ECO:0000256" key="6">
    <source>
        <dbReference type="ARBA" id="ARBA00022723"/>
    </source>
</evidence>
<evidence type="ECO:0000259" key="14">
    <source>
        <dbReference type="PROSITE" id="PS50089"/>
    </source>
</evidence>
<dbReference type="GO" id="GO:0008270">
    <property type="term" value="F:zinc ion binding"/>
    <property type="evidence" value="ECO:0007669"/>
    <property type="project" value="UniProtKB-KW"/>
</dbReference>
<reference evidence="15" key="1">
    <citation type="journal article" date="2022" name="Cell">
        <title>Repeat-based holocentromeres influence genome architecture and karyotype evolution.</title>
        <authorList>
            <person name="Hofstatter P.G."/>
            <person name="Thangavel G."/>
            <person name="Lux T."/>
            <person name="Neumann P."/>
            <person name="Vondrak T."/>
            <person name="Novak P."/>
            <person name="Zhang M."/>
            <person name="Costa L."/>
            <person name="Castellani M."/>
            <person name="Scott A."/>
            <person name="Toegelov H."/>
            <person name="Fuchs J."/>
            <person name="Mata-Sucre Y."/>
            <person name="Dias Y."/>
            <person name="Vanzela A.L.L."/>
            <person name="Huettel B."/>
            <person name="Almeida C.C.S."/>
            <person name="Simkova H."/>
            <person name="Souza G."/>
            <person name="Pedrosa-Harand A."/>
            <person name="Macas J."/>
            <person name="Mayer K.F.X."/>
            <person name="Houben A."/>
            <person name="Marques A."/>
        </authorList>
    </citation>
    <scope>NUCLEOTIDE SEQUENCE</scope>
    <source>
        <strain evidence="15">RhyBre1mFocal</strain>
    </source>
</reference>
<evidence type="ECO:0000313" key="16">
    <source>
        <dbReference type="Proteomes" id="UP001151287"/>
    </source>
</evidence>
<dbReference type="GO" id="GO:0016020">
    <property type="term" value="C:membrane"/>
    <property type="evidence" value="ECO:0007669"/>
    <property type="project" value="UniProtKB-SubCell"/>
</dbReference>
<comment type="subcellular location">
    <subcellularLocation>
        <location evidence="2">Membrane</location>
        <topology evidence="2">Multi-pass membrane protein</topology>
    </subcellularLocation>
</comment>
<evidence type="ECO:0000256" key="4">
    <source>
        <dbReference type="ARBA" id="ARBA00022679"/>
    </source>
</evidence>
<dbReference type="PANTHER" id="PTHR47355">
    <property type="entry name" value="E3 UBIQUITIN-PROTEIN LIGASE SPL2"/>
    <property type="match status" value="1"/>
</dbReference>
<evidence type="ECO:0000256" key="2">
    <source>
        <dbReference type="ARBA" id="ARBA00004141"/>
    </source>
</evidence>
<keyword evidence="7 12" id="KW-0863">Zinc-finger</keyword>
<gene>
    <name evidence="15" type="ORF">LUZ63_018693</name>
</gene>
<dbReference type="InterPro" id="IPR044247">
    <property type="entry name" value="SPL2-like"/>
</dbReference>
<accession>A0A9Q0C4U9</accession>
<dbReference type="InterPro" id="IPR013083">
    <property type="entry name" value="Znf_RING/FYVE/PHD"/>
</dbReference>
<dbReference type="Pfam" id="PF13920">
    <property type="entry name" value="zf-C3HC4_3"/>
    <property type="match status" value="1"/>
</dbReference>
<dbReference type="EC" id="2.3.2.27" evidence="3"/>
<comment type="catalytic activity">
    <reaction evidence="1">
        <text>S-ubiquitinyl-[E2 ubiquitin-conjugating enzyme]-L-cysteine + [acceptor protein]-L-lysine = [E2 ubiquitin-conjugating enzyme]-L-cysteine + N(6)-ubiquitinyl-[acceptor protein]-L-lysine.</text>
        <dbReference type="EC" id="2.3.2.27"/>
    </reaction>
</comment>
<evidence type="ECO:0000313" key="15">
    <source>
        <dbReference type="EMBL" id="KAJ1687303.1"/>
    </source>
</evidence>
<feature type="domain" description="RING-type" evidence="14">
    <location>
        <begin position="341"/>
        <end position="381"/>
    </location>
</feature>
<evidence type="ECO:0000256" key="7">
    <source>
        <dbReference type="ARBA" id="ARBA00022771"/>
    </source>
</evidence>
<dbReference type="EMBL" id="JAMQYH010000005">
    <property type="protein sequence ID" value="KAJ1687303.1"/>
    <property type="molecule type" value="Genomic_DNA"/>
</dbReference>
<organism evidence="15 16">
    <name type="scientific">Rhynchospora breviuscula</name>
    <dbReference type="NCBI Taxonomy" id="2022672"/>
    <lineage>
        <taxon>Eukaryota</taxon>
        <taxon>Viridiplantae</taxon>
        <taxon>Streptophyta</taxon>
        <taxon>Embryophyta</taxon>
        <taxon>Tracheophyta</taxon>
        <taxon>Spermatophyta</taxon>
        <taxon>Magnoliopsida</taxon>
        <taxon>Liliopsida</taxon>
        <taxon>Poales</taxon>
        <taxon>Cyperaceae</taxon>
        <taxon>Cyperoideae</taxon>
        <taxon>Rhynchosporeae</taxon>
        <taxon>Rhynchospora</taxon>
    </lineage>
</organism>
<dbReference type="GO" id="GO:0061630">
    <property type="term" value="F:ubiquitin protein ligase activity"/>
    <property type="evidence" value="ECO:0007669"/>
    <property type="project" value="UniProtKB-EC"/>
</dbReference>
<evidence type="ECO:0000256" key="11">
    <source>
        <dbReference type="ARBA" id="ARBA00023136"/>
    </source>
</evidence>
<evidence type="ECO:0000256" key="12">
    <source>
        <dbReference type="PROSITE-ProRule" id="PRU00175"/>
    </source>
</evidence>
<dbReference type="SUPFAM" id="SSF57850">
    <property type="entry name" value="RING/U-box"/>
    <property type="match status" value="1"/>
</dbReference>
<feature type="transmembrane region" description="Helical" evidence="13">
    <location>
        <begin position="276"/>
        <end position="296"/>
    </location>
</feature>
<sequence length="393" mass="42784">MSSRDETAVALARAATALDGALLGVGLAICAASSWFKYLSTSHALRRIRLAPSPSISDLRAVVDTGDHTGAGETGGERLVVIRGQVQPRSVAAVASGIFTGGKGAGALVSQGSGEKAVIVQQTQTCLYNEWRGILGWSFDLHALFAKAWKEQRTTSFRSVPFVLVEGTHWSNSGYVNVNLDGCTHALPLTTVYHQLHPVQATPYTLFQAILGNGYPVALLDEEKILPVGKEITAVGICRGENGSLEIKQCEDMPCFLSEKTRDKIESDLAATATTLFWSGIILGTVSVGILGYAIYKNWGRLRDWRERRKRERELRHQALESPTRSFSDDDSGEVSDGELCVVCLMRRRRSAFVPCGHLVCCPPCALTVERDLSPKCPVCRQTIRSSIRIYGS</sequence>
<evidence type="ECO:0000256" key="3">
    <source>
        <dbReference type="ARBA" id="ARBA00012483"/>
    </source>
</evidence>
<evidence type="ECO:0000256" key="10">
    <source>
        <dbReference type="ARBA" id="ARBA00022989"/>
    </source>
</evidence>
<keyword evidence="6" id="KW-0479">Metal-binding</keyword>
<proteinExistence type="predicted"/>
<dbReference type="Proteomes" id="UP001151287">
    <property type="component" value="Unassembled WGS sequence"/>
</dbReference>
<dbReference type="OrthoDB" id="1711136at2759"/>
<keyword evidence="11 13" id="KW-0472">Membrane</keyword>
<dbReference type="PANTHER" id="PTHR47355:SF1">
    <property type="entry name" value="E3 UBIQUITIN-PROTEIN LIGASE SPL2"/>
    <property type="match status" value="1"/>
</dbReference>
<dbReference type="Pfam" id="PF12483">
    <property type="entry name" value="GIDE"/>
    <property type="match status" value="1"/>
</dbReference>
<keyword evidence="8" id="KW-0833">Ubl conjugation pathway</keyword>
<keyword evidence="16" id="KW-1185">Reference proteome</keyword>
<keyword evidence="5 13" id="KW-0812">Transmembrane</keyword>
<dbReference type="CDD" id="cd23145">
    <property type="entry name" value="RING-HC_SPL2-like"/>
    <property type="match status" value="1"/>
</dbReference>
<dbReference type="InterPro" id="IPR001841">
    <property type="entry name" value="Znf_RING"/>
</dbReference>
<evidence type="ECO:0000256" key="8">
    <source>
        <dbReference type="ARBA" id="ARBA00022786"/>
    </source>
</evidence>
<protein>
    <recommendedName>
        <fullName evidence="3">RING-type E3 ubiquitin transferase</fullName>
        <ecNumber evidence="3">2.3.2.27</ecNumber>
    </recommendedName>
</protein>
<evidence type="ECO:0000256" key="13">
    <source>
        <dbReference type="SAM" id="Phobius"/>
    </source>
</evidence>
<dbReference type="PROSITE" id="PS50089">
    <property type="entry name" value="ZF_RING_2"/>
    <property type="match status" value="1"/>
</dbReference>
<evidence type="ECO:0000256" key="1">
    <source>
        <dbReference type="ARBA" id="ARBA00000900"/>
    </source>
</evidence>
<evidence type="ECO:0000256" key="9">
    <source>
        <dbReference type="ARBA" id="ARBA00022833"/>
    </source>
</evidence>
<dbReference type="InterPro" id="IPR022170">
    <property type="entry name" value="MUL1-like"/>
</dbReference>
<evidence type="ECO:0000256" key="5">
    <source>
        <dbReference type="ARBA" id="ARBA00022692"/>
    </source>
</evidence>
<dbReference type="AlphaFoldDB" id="A0A9Q0C4U9"/>
<keyword evidence="10 13" id="KW-1133">Transmembrane helix</keyword>
<name>A0A9Q0C4U9_9POAL</name>
<keyword evidence="9" id="KW-0862">Zinc</keyword>
<dbReference type="GO" id="GO:0016567">
    <property type="term" value="P:protein ubiquitination"/>
    <property type="evidence" value="ECO:0007669"/>
    <property type="project" value="InterPro"/>
</dbReference>